<dbReference type="NCBIfam" id="NF009906">
    <property type="entry name" value="PRK13369.1"/>
    <property type="match status" value="1"/>
</dbReference>
<dbReference type="PROSITE" id="PS00978">
    <property type="entry name" value="FAD_G3PDH_2"/>
    <property type="match status" value="1"/>
</dbReference>
<gene>
    <name evidence="9" type="primary">glpD</name>
    <name evidence="9" type="ORF">ACFPLB_06280</name>
</gene>
<evidence type="ECO:0000256" key="5">
    <source>
        <dbReference type="ARBA" id="ARBA00023002"/>
    </source>
</evidence>
<keyword evidence="5 6" id="KW-0560">Oxidoreductase</keyword>
<comment type="cofactor">
    <cofactor evidence="1 6">
        <name>FAD</name>
        <dbReference type="ChEBI" id="CHEBI:57692"/>
    </cofactor>
</comment>
<dbReference type="Gene3D" id="1.10.8.870">
    <property type="entry name" value="Alpha-glycerophosphate oxidase, cap domain"/>
    <property type="match status" value="1"/>
</dbReference>
<comment type="caution">
    <text evidence="9">The sequence shown here is derived from an EMBL/GenBank/DDBJ whole genome shotgun (WGS) entry which is preliminary data.</text>
</comment>
<dbReference type="Gene3D" id="3.30.9.10">
    <property type="entry name" value="D-Amino Acid Oxidase, subunit A, domain 2"/>
    <property type="match status" value="1"/>
</dbReference>
<dbReference type="SUPFAM" id="SSF54373">
    <property type="entry name" value="FAD-linked reductases, C-terminal domain"/>
    <property type="match status" value="1"/>
</dbReference>
<dbReference type="EC" id="1.1.5.3" evidence="6"/>
<keyword evidence="3 6" id="KW-0285">Flavoprotein</keyword>
<dbReference type="PANTHER" id="PTHR11985">
    <property type="entry name" value="GLYCEROL-3-PHOSPHATE DEHYDROGENASE"/>
    <property type="match status" value="1"/>
</dbReference>
<dbReference type="EMBL" id="JBHSLL010000015">
    <property type="protein sequence ID" value="MFC5385575.1"/>
    <property type="molecule type" value="Genomic_DNA"/>
</dbReference>
<evidence type="ECO:0000313" key="9">
    <source>
        <dbReference type="EMBL" id="MFC5385575.1"/>
    </source>
</evidence>
<dbReference type="Pfam" id="PF01266">
    <property type="entry name" value="DAO"/>
    <property type="match status" value="1"/>
</dbReference>
<reference evidence="10" key="1">
    <citation type="journal article" date="2019" name="Int. J. Syst. Evol. Microbiol.">
        <title>The Global Catalogue of Microorganisms (GCM) 10K type strain sequencing project: providing services to taxonomists for standard genome sequencing and annotation.</title>
        <authorList>
            <consortium name="The Broad Institute Genomics Platform"/>
            <consortium name="The Broad Institute Genome Sequencing Center for Infectious Disease"/>
            <person name="Wu L."/>
            <person name="Ma J."/>
        </authorList>
    </citation>
    <scope>NUCLEOTIDE SEQUENCE [LARGE SCALE GENOMIC DNA]</scope>
    <source>
        <strain evidence="10">CGMCC 4.1415</strain>
    </source>
</reference>
<dbReference type="NCBIfam" id="NF008899">
    <property type="entry name" value="PRK12266.1"/>
    <property type="match status" value="1"/>
</dbReference>
<dbReference type="InterPro" id="IPR038299">
    <property type="entry name" value="DAO_C_sf"/>
</dbReference>
<evidence type="ECO:0000256" key="6">
    <source>
        <dbReference type="RuleBase" id="RU361217"/>
    </source>
</evidence>
<dbReference type="PRINTS" id="PR01001">
    <property type="entry name" value="FADG3PDH"/>
</dbReference>
<sequence>MDKTPIHDVFVIGGGINGCGIARDAVGRGYSVFLAEMDDLASGTSSGSTKLIHGGLRYLEYYEFRLVREALTEREVLWRNAPHIIWPLRFILPYSKGLRPAWMLRLGLFLYDHIGGRKLLPPTRTLDMRTDVAGKPLKPGFVKAFEYSDGWVNDARLVVLNARDAADRGAQIRTRTKVEGADYEDGAWTVRLHDLIDGVRYAVRARLIVNAAGPWVDHVLSQVLKHPDVHNVRLVQGSHIVVRKKFDDPRAYFFQNADGRLVFAIPYEEEFTLIGTTDQDYVGDPHKVKITEAEIDYLCAAASEYFSEAVRRADIVWSYSAVRPLYDDGASKAQEATRDYVLRVEPSAGPGAEPGGGAGSGPVIDVFGGKITTYRRLAEAMLDKIGQYLGPKGAKWTASAPLPGGDFAATGYEAEVEKLKSTYPFLDIAHARRLVRLYGTRAHAVLPGSAQSMADLGRHFGSDLYEAEVRYLIENEWAMTAEDVLWRRTKRGLWLTEVEAAGLNEFMMGLGCRSVGAAGSGREANA</sequence>
<proteinExistence type="inferred from homology"/>
<dbReference type="InterPro" id="IPR000447">
    <property type="entry name" value="G3P_DH_FAD-dep"/>
</dbReference>
<dbReference type="Proteomes" id="UP001596016">
    <property type="component" value="Unassembled WGS sequence"/>
</dbReference>
<keyword evidence="4" id="KW-0274">FAD</keyword>
<dbReference type="Pfam" id="PF16901">
    <property type="entry name" value="DAO_C"/>
    <property type="match status" value="1"/>
</dbReference>
<evidence type="ECO:0000256" key="1">
    <source>
        <dbReference type="ARBA" id="ARBA00001974"/>
    </source>
</evidence>
<name>A0ABW0GWH8_9HYPH</name>
<comment type="catalytic activity">
    <reaction evidence="6">
        <text>a quinone + sn-glycerol 3-phosphate = dihydroxyacetone phosphate + a quinol</text>
        <dbReference type="Rhea" id="RHEA:18977"/>
        <dbReference type="ChEBI" id="CHEBI:24646"/>
        <dbReference type="ChEBI" id="CHEBI:57597"/>
        <dbReference type="ChEBI" id="CHEBI:57642"/>
        <dbReference type="ChEBI" id="CHEBI:132124"/>
        <dbReference type="EC" id="1.1.5.3"/>
    </reaction>
</comment>
<accession>A0ABW0GWH8</accession>
<dbReference type="Gene3D" id="3.50.50.60">
    <property type="entry name" value="FAD/NAD(P)-binding domain"/>
    <property type="match status" value="1"/>
</dbReference>
<evidence type="ECO:0000259" key="7">
    <source>
        <dbReference type="Pfam" id="PF01266"/>
    </source>
</evidence>
<dbReference type="InterPro" id="IPR006076">
    <property type="entry name" value="FAD-dep_OxRdtase"/>
</dbReference>
<dbReference type="PROSITE" id="PS00977">
    <property type="entry name" value="FAD_G3PDH_1"/>
    <property type="match status" value="1"/>
</dbReference>
<dbReference type="GO" id="GO:0004368">
    <property type="term" value="F:glycerol-3-phosphate dehydrogenase (quinone) activity"/>
    <property type="evidence" value="ECO:0007669"/>
    <property type="project" value="UniProtKB-EC"/>
</dbReference>
<evidence type="ECO:0000256" key="2">
    <source>
        <dbReference type="ARBA" id="ARBA00007330"/>
    </source>
</evidence>
<protein>
    <recommendedName>
        <fullName evidence="6">Glycerol-3-phosphate dehydrogenase</fullName>
        <ecNumber evidence="6">1.1.5.3</ecNumber>
    </recommendedName>
</protein>
<organism evidence="9 10">
    <name type="scientific">Aquamicrobium segne</name>
    <dbReference type="NCBI Taxonomy" id="469547"/>
    <lineage>
        <taxon>Bacteria</taxon>
        <taxon>Pseudomonadati</taxon>
        <taxon>Pseudomonadota</taxon>
        <taxon>Alphaproteobacteria</taxon>
        <taxon>Hyphomicrobiales</taxon>
        <taxon>Phyllobacteriaceae</taxon>
        <taxon>Aquamicrobium</taxon>
    </lineage>
</organism>
<keyword evidence="10" id="KW-1185">Reference proteome</keyword>
<evidence type="ECO:0000256" key="4">
    <source>
        <dbReference type="ARBA" id="ARBA00022827"/>
    </source>
</evidence>
<feature type="domain" description="Alpha-glycerophosphate oxidase C-terminal" evidence="8">
    <location>
        <begin position="397"/>
        <end position="494"/>
    </location>
</feature>
<dbReference type="InterPro" id="IPR036188">
    <property type="entry name" value="FAD/NAD-bd_sf"/>
</dbReference>
<feature type="domain" description="FAD dependent oxidoreductase" evidence="7">
    <location>
        <begin position="8"/>
        <end position="335"/>
    </location>
</feature>
<dbReference type="Gene3D" id="6.10.250.1890">
    <property type="match status" value="1"/>
</dbReference>
<comment type="similarity">
    <text evidence="2 6">Belongs to the FAD-dependent glycerol-3-phosphate dehydrogenase family.</text>
</comment>
<dbReference type="InterPro" id="IPR031656">
    <property type="entry name" value="DAO_C"/>
</dbReference>
<evidence type="ECO:0000313" key="10">
    <source>
        <dbReference type="Proteomes" id="UP001596016"/>
    </source>
</evidence>
<dbReference type="SUPFAM" id="SSF51905">
    <property type="entry name" value="FAD/NAD(P)-binding domain"/>
    <property type="match status" value="1"/>
</dbReference>
<evidence type="ECO:0000256" key="3">
    <source>
        <dbReference type="ARBA" id="ARBA00022630"/>
    </source>
</evidence>
<evidence type="ECO:0000259" key="8">
    <source>
        <dbReference type="Pfam" id="PF16901"/>
    </source>
</evidence>
<dbReference type="RefSeq" id="WP_378228518.1">
    <property type="nucleotide sequence ID" value="NZ_JBHSLL010000015.1"/>
</dbReference>
<dbReference type="PANTHER" id="PTHR11985:SF15">
    <property type="entry name" value="GLYCEROL-3-PHOSPHATE DEHYDROGENASE, MITOCHONDRIAL"/>
    <property type="match status" value="1"/>
</dbReference>